<dbReference type="AlphaFoldDB" id="A0A2N6VIM9"/>
<reference evidence="2 3" key="1">
    <citation type="submission" date="2017-09" db="EMBL/GenBank/DDBJ databases">
        <title>Bacterial strain isolated from the female urinary microbiota.</title>
        <authorList>
            <person name="Thomas-White K."/>
            <person name="Kumar N."/>
            <person name="Forster S."/>
            <person name="Putonti C."/>
            <person name="Lawley T."/>
            <person name="Wolfe A.J."/>
        </authorList>
    </citation>
    <scope>NUCLEOTIDE SEQUENCE [LARGE SCALE GENOMIC DNA]</scope>
    <source>
        <strain evidence="2 3">UMB1301</strain>
    </source>
</reference>
<feature type="region of interest" description="Disordered" evidence="1">
    <location>
        <begin position="1"/>
        <end position="23"/>
    </location>
</feature>
<dbReference type="EMBL" id="PNHK01000537">
    <property type="protein sequence ID" value="PMD00947.1"/>
    <property type="molecule type" value="Genomic_DNA"/>
</dbReference>
<evidence type="ECO:0000256" key="1">
    <source>
        <dbReference type="SAM" id="MobiDB-lite"/>
    </source>
</evidence>
<name>A0A2N6VIM9_9MICO</name>
<gene>
    <name evidence="2" type="ORF">CJ199_14920</name>
</gene>
<accession>A0A2N6VIM9</accession>
<organism evidence="2 3">
    <name type="scientific">Brevibacterium paucivorans</name>
    <dbReference type="NCBI Taxonomy" id="170994"/>
    <lineage>
        <taxon>Bacteria</taxon>
        <taxon>Bacillati</taxon>
        <taxon>Actinomycetota</taxon>
        <taxon>Actinomycetes</taxon>
        <taxon>Micrococcales</taxon>
        <taxon>Brevibacteriaceae</taxon>
        <taxon>Brevibacterium</taxon>
    </lineage>
</organism>
<comment type="caution">
    <text evidence="2">The sequence shown here is derived from an EMBL/GenBank/DDBJ whole genome shotgun (WGS) entry which is preliminary data.</text>
</comment>
<evidence type="ECO:0000313" key="3">
    <source>
        <dbReference type="Proteomes" id="UP000235598"/>
    </source>
</evidence>
<proteinExistence type="predicted"/>
<evidence type="ECO:0000313" key="2">
    <source>
        <dbReference type="EMBL" id="PMD00947.1"/>
    </source>
</evidence>
<feature type="non-terminal residue" evidence="2">
    <location>
        <position position="69"/>
    </location>
</feature>
<sequence length="69" mass="7488">MPGPTPAQAQTQNIRVSPDKRDFTNLNANPDPTFEFTVGEDATITSLDFSVSGNDWVQGYTLTINGKSL</sequence>
<dbReference type="Proteomes" id="UP000235598">
    <property type="component" value="Unassembled WGS sequence"/>
</dbReference>
<protein>
    <submittedName>
        <fullName evidence="2">Uncharacterized protein</fullName>
    </submittedName>
</protein>